<keyword evidence="3" id="KW-1185">Reference proteome</keyword>
<evidence type="ECO:0000313" key="2">
    <source>
        <dbReference type="EMBL" id="EAR16063.1"/>
    </source>
</evidence>
<feature type="transmembrane region" description="Helical" evidence="1">
    <location>
        <begin position="6"/>
        <end position="25"/>
    </location>
</feature>
<organism evidence="2 3">
    <name type="scientific">Robiginitalea biformata (strain ATCC BAA-864 / DSM 15991 / KCTC 12146 / HTCC2501)</name>
    <dbReference type="NCBI Taxonomy" id="313596"/>
    <lineage>
        <taxon>Bacteria</taxon>
        <taxon>Pseudomonadati</taxon>
        <taxon>Bacteroidota</taxon>
        <taxon>Flavobacteriia</taxon>
        <taxon>Flavobacteriales</taxon>
        <taxon>Flavobacteriaceae</taxon>
        <taxon>Robiginitalea</taxon>
    </lineage>
</organism>
<dbReference type="KEGG" id="rbi:RB2501_04175"/>
<dbReference type="STRING" id="313596.RB2501_04175"/>
<dbReference type="eggNOG" id="COG5456">
    <property type="taxonomic scope" value="Bacteria"/>
</dbReference>
<evidence type="ECO:0000313" key="3">
    <source>
        <dbReference type="Proteomes" id="UP000009049"/>
    </source>
</evidence>
<dbReference type="Proteomes" id="UP000009049">
    <property type="component" value="Chromosome"/>
</dbReference>
<dbReference type="OrthoDB" id="1493774at2"/>
<proteinExistence type="predicted"/>
<accession>A4CGK5</accession>
<evidence type="ECO:0000256" key="1">
    <source>
        <dbReference type="SAM" id="Phobius"/>
    </source>
</evidence>
<sequence>MKINWGTGIVIAFIGFIGFILYFVIQASADPRAEHDMVTDSYYKKELEYQQELNASANLKASGGGVTVRRLPDGLAIRLPERMDPAAIRGTIGMYRPSDDNLDFEWPIQPGDSLQRIPSDRLVEGRWDLRIDWEYHGEKYLYRTRLTY</sequence>
<gene>
    <name evidence="2" type="ordered locus">RB2501_04175</name>
</gene>
<dbReference type="RefSeq" id="WP_012813758.1">
    <property type="nucleotide sequence ID" value="NC_013222.1"/>
</dbReference>
<evidence type="ECO:0008006" key="4">
    <source>
        <dbReference type="Google" id="ProtNLM"/>
    </source>
</evidence>
<dbReference type="InterPro" id="IPR008620">
    <property type="entry name" value="FixH"/>
</dbReference>
<keyword evidence="1" id="KW-1133">Transmembrane helix</keyword>
<name>A4CGK5_ROBBH</name>
<keyword evidence="1" id="KW-0812">Transmembrane</keyword>
<keyword evidence="1" id="KW-0472">Membrane</keyword>
<dbReference type="EMBL" id="CP001712">
    <property type="protein sequence ID" value="EAR16063.1"/>
    <property type="molecule type" value="Genomic_DNA"/>
</dbReference>
<dbReference type="Pfam" id="PF05751">
    <property type="entry name" value="FixH"/>
    <property type="match status" value="1"/>
</dbReference>
<reference evidence="2 3" key="1">
    <citation type="journal article" date="2009" name="J. Bacteriol.">
        <title>Complete genome sequence of Robiginitalea biformata HTCC2501.</title>
        <authorList>
            <person name="Oh H.M."/>
            <person name="Giovannoni S.J."/>
            <person name="Lee K."/>
            <person name="Ferriera S."/>
            <person name="Johnson J."/>
            <person name="Cho J.C."/>
        </authorList>
    </citation>
    <scope>NUCLEOTIDE SEQUENCE [LARGE SCALE GENOMIC DNA]</scope>
    <source>
        <strain evidence="3">ATCC BAA-864 / HTCC2501 / KCTC 12146</strain>
    </source>
</reference>
<protein>
    <recommendedName>
        <fullName evidence="4">Cytochrome cbb3 oxidase maturation protein CcoH</fullName>
    </recommendedName>
</protein>
<dbReference type="AlphaFoldDB" id="A4CGK5"/>
<dbReference type="HOGENOM" id="CLU_142165_1_0_10"/>